<organism evidence="2 3">
    <name type="scientific">Streptobacillus moniliformis (strain ATCC 14647 / DSM 12112 / NCTC 10651 / 9901)</name>
    <dbReference type="NCBI Taxonomy" id="519441"/>
    <lineage>
        <taxon>Bacteria</taxon>
        <taxon>Fusobacteriati</taxon>
        <taxon>Fusobacteriota</taxon>
        <taxon>Fusobacteriia</taxon>
        <taxon>Fusobacteriales</taxon>
        <taxon>Leptotrichiaceae</taxon>
        <taxon>Streptobacillus</taxon>
    </lineage>
</organism>
<feature type="transmembrane region" description="Helical" evidence="1">
    <location>
        <begin position="20"/>
        <end position="39"/>
    </location>
</feature>
<dbReference type="AlphaFoldDB" id="D1AV30"/>
<dbReference type="InterPro" id="IPR011737">
    <property type="entry name" value="CHP02206_TP0381"/>
</dbReference>
<dbReference type="GeneID" id="29674089"/>
<evidence type="ECO:0000313" key="3">
    <source>
        <dbReference type="Proteomes" id="UP000002072"/>
    </source>
</evidence>
<dbReference type="NCBIfam" id="TIGR02206">
    <property type="entry name" value="intg_mem_TP0381"/>
    <property type="match status" value="1"/>
</dbReference>
<feature type="transmembrane region" description="Helical" evidence="1">
    <location>
        <begin position="102"/>
        <end position="123"/>
    </location>
</feature>
<accession>D1AV30</accession>
<dbReference type="KEGG" id="smf:Smon_1129"/>
<dbReference type="EMBL" id="CP001779">
    <property type="protein sequence ID" value="ACZ01590.1"/>
    <property type="molecule type" value="Genomic_DNA"/>
</dbReference>
<name>D1AV30_STRM9</name>
<keyword evidence="1" id="KW-1133">Transmembrane helix</keyword>
<feature type="transmembrane region" description="Helical" evidence="1">
    <location>
        <begin position="161"/>
        <end position="183"/>
    </location>
</feature>
<feature type="transmembrane region" description="Helical" evidence="1">
    <location>
        <begin position="203"/>
        <end position="223"/>
    </location>
</feature>
<keyword evidence="3" id="KW-1185">Reference proteome</keyword>
<keyword evidence="1" id="KW-0812">Transmembrane</keyword>
<feature type="transmembrane region" description="Helical" evidence="1">
    <location>
        <begin position="74"/>
        <end position="95"/>
    </location>
</feature>
<sequence>MFNIITRGEYHLKFFSPEHLRPIFVLIIISIILLLIPYLFKGIEKGKYTTFIGILCLAVKLGDSLYRIHFENDVWYNTMPFNLCNVSLIFAGIYFITRKRLYFNFVYFWFSGAIIAVIIPGFSVYHSSLYIYSFIASHMFEIFAVFYAFIHLDERVTFNGLITSIIGYMGLIGLAFLWNGIYGTNFMFMADYIIGAVSFIKPFWFYQIALTGLFTLSILLMYLPFVNNQKEDLEEVII</sequence>
<gene>
    <name evidence="2" type="ordered locus">Smon_1129</name>
</gene>
<dbReference type="STRING" id="519441.Smon_1129"/>
<protein>
    <submittedName>
        <fullName evidence="2">Uncharacterized protein</fullName>
    </submittedName>
</protein>
<dbReference type="RefSeq" id="WP_012859137.1">
    <property type="nucleotide sequence ID" value="NC_013515.1"/>
</dbReference>
<dbReference type="Pfam" id="PF14808">
    <property type="entry name" value="TMEM164"/>
    <property type="match status" value="1"/>
</dbReference>
<dbReference type="eggNOG" id="COG5522">
    <property type="taxonomic scope" value="Bacteria"/>
</dbReference>
<keyword evidence="1" id="KW-0472">Membrane</keyword>
<dbReference type="OrthoDB" id="95357at2"/>
<evidence type="ECO:0000313" key="2">
    <source>
        <dbReference type="EMBL" id="ACZ01590.1"/>
    </source>
</evidence>
<evidence type="ECO:0000256" key="1">
    <source>
        <dbReference type="SAM" id="Phobius"/>
    </source>
</evidence>
<proteinExistence type="predicted"/>
<dbReference type="Proteomes" id="UP000002072">
    <property type="component" value="Chromosome"/>
</dbReference>
<feature type="transmembrane region" description="Helical" evidence="1">
    <location>
        <begin position="129"/>
        <end position="149"/>
    </location>
</feature>
<dbReference type="HOGENOM" id="CLU_088526_2_0_0"/>
<reference evidence="2 3" key="1">
    <citation type="journal article" date="2009" name="Stand. Genomic Sci.">
        <title>Complete genome sequence of Streptobacillus moniliformis type strain (9901T).</title>
        <authorList>
            <person name="Nolan M."/>
            <person name="Gronow S."/>
            <person name="Lapidus A."/>
            <person name="Ivanova N."/>
            <person name="Copeland A."/>
            <person name="Lucas S."/>
            <person name="Del Rio T.G."/>
            <person name="Chen F."/>
            <person name="Tice H."/>
            <person name="Pitluck S."/>
            <person name="Cheng J.F."/>
            <person name="Sims D."/>
            <person name="Meincke L."/>
            <person name="Bruce D."/>
            <person name="Goodwin L."/>
            <person name="Brettin T."/>
            <person name="Han C."/>
            <person name="Detter J.C."/>
            <person name="Ovchinikova G."/>
            <person name="Pati A."/>
            <person name="Mavromatis K."/>
            <person name="Mikhailova N."/>
            <person name="Chen A."/>
            <person name="Palaniappan K."/>
            <person name="Land M."/>
            <person name="Hauser L."/>
            <person name="Chang Y.J."/>
            <person name="Jeffries C.D."/>
            <person name="Rohde M."/>
            <person name="Sproer C."/>
            <person name="Goker M."/>
            <person name="Bristow J."/>
            <person name="Eisen J.A."/>
            <person name="Markowitz V."/>
            <person name="Hugenholtz P."/>
            <person name="Kyrpides N.C."/>
            <person name="Klenk H.P."/>
            <person name="Chain P."/>
        </authorList>
    </citation>
    <scope>NUCLEOTIDE SEQUENCE [LARGE SCALE GENOMIC DNA]</scope>
    <source>
        <strain evidence="3">ATCC 14647 / DSM 12112 / NCTC 10651 / 9901</strain>
    </source>
</reference>